<proteinExistence type="predicted"/>
<organism evidence="1 2">
    <name type="scientific">Pectobacterium aquaticum</name>
    <dbReference type="NCBI Taxonomy" id="2204145"/>
    <lineage>
        <taxon>Bacteria</taxon>
        <taxon>Pseudomonadati</taxon>
        <taxon>Pseudomonadota</taxon>
        <taxon>Gammaproteobacteria</taxon>
        <taxon>Enterobacterales</taxon>
        <taxon>Pectobacteriaceae</taxon>
        <taxon>Pectobacterium</taxon>
    </lineage>
</organism>
<dbReference type="InterPro" id="IPR029035">
    <property type="entry name" value="DHS-like_NAD/FAD-binding_dom"/>
</dbReference>
<evidence type="ECO:0000313" key="1">
    <source>
        <dbReference type="EMBL" id="RRO11464.1"/>
    </source>
</evidence>
<evidence type="ECO:0000313" key="2">
    <source>
        <dbReference type="Proteomes" id="UP000256540"/>
    </source>
</evidence>
<accession>A0AA93AII7</accession>
<evidence type="ECO:0008006" key="3">
    <source>
        <dbReference type="Google" id="ProtNLM"/>
    </source>
</evidence>
<dbReference type="Pfam" id="PF13289">
    <property type="entry name" value="SIR2_2"/>
    <property type="match status" value="1"/>
</dbReference>
<dbReference type="AlphaFoldDB" id="A0AA93AII7"/>
<protein>
    <recommendedName>
        <fullName evidence="3">SIR2-like domain-containing protein</fullName>
    </recommendedName>
</protein>
<dbReference type="RefSeq" id="WP_116167251.1">
    <property type="nucleotide sequence ID" value="NZ_QHJS02000113.1"/>
</dbReference>
<dbReference type="SUPFAM" id="SSF52467">
    <property type="entry name" value="DHS-like NAD/FAD-binding domain"/>
    <property type="match status" value="1"/>
</dbReference>
<comment type="caution">
    <text evidence="1">The sequence shown here is derived from an EMBL/GenBank/DDBJ whole genome shotgun (WGS) entry which is preliminary data.</text>
</comment>
<dbReference type="Gene3D" id="3.40.50.1220">
    <property type="entry name" value="TPP-binding domain"/>
    <property type="match status" value="1"/>
</dbReference>
<dbReference type="EMBL" id="QHJS02000113">
    <property type="protein sequence ID" value="RRO11464.1"/>
    <property type="molecule type" value="Genomic_DNA"/>
</dbReference>
<sequence>MKKLNGLSFPEKELNEILESSENNKLVFFIGSGFSKFSETELKKTPDWDELIDELKEDLNISNERDPLKVAQLYFLKFGHHSYVNKIRSSFLELEPSDFHKKIFDLNPHYIITTNWDDLIEKTAQKMGLAYDLISSDVDLAQSQLDKKIIKMHGDFRQHNFVFKEDDYLRYNHNFPLMENYIKGIFSTSTIIFMGYSYSDYNLKQIVSWITNISKATPKKYLLQKKFDDAQAHYLRNHGISLLTPLEQTLSYNDLYFGFFKDLRKIKKPDELIANLVVSLGDNVERNEERTVVLKKIINNINRRIKPLYQYNILLPEQVCKIFTNCTIDYGKDIEMKVHDRYLTTDYNKNIRMLNKLYFDNILNSSDENNELIINLMNKAFINKVTVSEKTYLIVDLELNVRDVLFDKIKFNYSRDSVEILFENMEFEKILENFINKIHHYLSENNYVMATIYMANYDLVYEHVKYHASNENDSFYNVSKGITEKFLPYDYKNKIRDFPRFMQQELQYLIQIIELNEIYKAYYWFSRESQKNQRYANRRKNGGFASSIDEYKIRKKLYPYIDFIIGNEIFIDFSNQTKQFFESTILESLDHYLIEDKFDVNIMDLFILIKYCDKRNLNEVASKLILDKKFIDICKLKNKEIVFIKGYLLDSIKNICRLFNFEDRKSIHITSIHNWLDNILLISGFVKWSPKQLGEIIDYVLPILKFRTKNTNIYESIKTLLDCNWYLYENTHPKVLNIIDVILKKIIDDEFNGYDQIILKGNVLINIYEISSRHDFFYENVYLLNEALHKIKQRSVEWKIFITDNLLLNIKDIGNSDVKAIIDDFIMSNVLDTPLKEPKDYISKLLLISHGYLIPDGFVDSLDQFIEKNIPDNLLESNFINARIQWELPNLLRFLVDKKGYSEFNDVLNKFESKMDRENK</sequence>
<dbReference type="Proteomes" id="UP000256540">
    <property type="component" value="Unassembled WGS sequence"/>
</dbReference>
<reference evidence="1 2" key="1">
    <citation type="submission" date="2018-11" db="EMBL/GenBank/DDBJ databases">
        <title>Draft genome sequences of proposed Pectobacterium aquaticum sp. nov. isolated in France from fresh water.</title>
        <authorList>
            <person name="Pedron J."/>
            <person name="Barny M.A."/>
        </authorList>
    </citation>
    <scope>NUCLEOTIDE SEQUENCE [LARGE SCALE GENOMIC DNA]</scope>
    <source>
        <strain evidence="1 2">A127-S21-F16</strain>
    </source>
</reference>
<gene>
    <name evidence="1" type="ORF">DMB84_019920</name>
</gene>
<name>A0AA93AII7_9GAMM</name>